<name>A0A250FPZ1_9FLAO</name>
<feature type="transmembrane region" description="Helical" evidence="1">
    <location>
        <begin position="43"/>
        <end position="62"/>
    </location>
</feature>
<sequence>MKKKLSSHIKDMLYVLLLPLLFMGILFSRFFDKMDEKIHIRTILAWIFSPITALYIGVRWVVRKIFGKRGFFY</sequence>
<accession>A0A250FPZ1</accession>
<reference evidence="3" key="1">
    <citation type="submission" date="2017-06" db="EMBL/GenBank/DDBJ databases">
        <title>Capnocytophaga spp. assemblies.</title>
        <authorList>
            <person name="Gulvik C.A."/>
        </authorList>
    </citation>
    <scope>NUCLEOTIDE SEQUENCE [LARGE SCALE GENOMIC DNA]</scope>
    <source>
        <strain evidence="3">H1496</strain>
    </source>
</reference>
<proteinExistence type="predicted"/>
<dbReference type="RefSeq" id="WP_095910530.1">
    <property type="nucleotide sequence ID" value="NZ_CP022386.1"/>
</dbReference>
<evidence type="ECO:0000313" key="3">
    <source>
        <dbReference type="Proteomes" id="UP000217250"/>
    </source>
</evidence>
<dbReference type="AlphaFoldDB" id="A0A250FPZ1"/>
<dbReference type="GeneID" id="84808651"/>
<feature type="transmembrane region" description="Helical" evidence="1">
    <location>
        <begin position="12"/>
        <end position="31"/>
    </location>
</feature>
<dbReference type="Proteomes" id="UP000217250">
    <property type="component" value="Chromosome"/>
</dbReference>
<organism evidence="2 3">
    <name type="scientific">Capnocytophaga gingivalis</name>
    <dbReference type="NCBI Taxonomy" id="1017"/>
    <lineage>
        <taxon>Bacteria</taxon>
        <taxon>Pseudomonadati</taxon>
        <taxon>Bacteroidota</taxon>
        <taxon>Flavobacteriia</taxon>
        <taxon>Flavobacteriales</taxon>
        <taxon>Flavobacteriaceae</taxon>
        <taxon>Capnocytophaga</taxon>
    </lineage>
</organism>
<dbReference type="KEGG" id="cgh:CGC50_08800"/>
<evidence type="ECO:0000313" key="2">
    <source>
        <dbReference type="EMBL" id="ATA87252.1"/>
    </source>
</evidence>
<protein>
    <submittedName>
        <fullName evidence="2">Uncharacterized protein</fullName>
    </submittedName>
</protein>
<evidence type="ECO:0000256" key="1">
    <source>
        <dbReference type="SAM" id="Phobius"/>
    </source>
</evidence>
<gene>
    <name evidence="2" type="ORF">CGC50_08800</name>
</gene>
<dbReference type="EMBL" id="CP022386">
    <property type="protein sequence ID" value="ATA87252.1"/>
    <property type="molecule type" value="Genomic_DNA"/>
</dbReference>
<keyword evidence="1" id="KW-1133">Transmembrane helix</keyword>
<keyword evidence="1" id="KW-0812">Transmembrane</keyword>
<keyword evidence="1" id="KW-0472">Membrane</keyword>